<protein>
    <recommendedName>
        <fullName evidence="6">Outer membrane protein assembly factor BamD</fullName>
    </recommendedName>
</protein>
<dbReference type="PANTHER" id="PTHR37423">
    <property type="entry name" value="SOLUBLE LYTIC MUREIN TRANSGLYCOSYLASE-RELATED"/>
    <property type="match status" value="1"/>
</dbReference>
<dbReference type="SUPFAM" id="SSF48452">
    <property type="entry name" value="TPR-like"/>
    <property type="match status" value="1"/>
</dbReference>
<evidence type="ECO:0000313" key="9">
    <source>
        <dbReference type="Proteomes" id="UP000286482"/>
    </source>
</evidence>
<dbReference type="RefSeq" id="WP_120353460.1">
    <property type="nucleotide sequence ID" value="NZ_RAQO01000003.1"/>
</dbReference>
<keyword evidence="2 6" id="KW-0472">Membrane</keyword>
<dbReference type="PROSITE" id="PS51257">
    <property type="entry name" value="PROKAR_LIPOPROTEIN"/>
    <property type="match status" value="1"/>
</dbReference>
<comment type="function">
    <text evidence="6">Part of the outer membrane protein assembly complex, which is involved in assembly and insertion of beta-barrel proteins into the outer membrane.</text>
</comment>
<dbReference type="HAMAP" id="MF_00922">
    <property type="entry name" value="OM_assembly_BamD"/>
    <property type="match status" value="1"/>
</dbReference>
<dbReference type="NCBIfam" id="TIGR03302">
    <property type="entry name" value="OM_YfiO"/>
    <property type="match status" value="1"/>
</dbReference>
<dbReference type="PANTHER" id="PTHR37423:SF1">
    <property type="entry name" value="OUTER MEMBRANE PROTEIN ASSEMBLY FACTOR BAMD"/>
    <property type="match status" value="1"/>
</dbReference>
<dbReference type="Pfam" id="PF13525">
    <property type="entry name" value="YfiO"/>
    <property type="match status" value="1"/>
</dbReference>
<comment type="similarity">
    <text evidence="6">Belongs to the BamD family.</text>
</comment>
<evidence type="ECO:0000256" key="2">
    <source>
        <dbReference type="ARBA" id="ARBA00023136"/>
    </source>
</evidence>
<keyword evidence="4 6" id="KW-0998">Cell outer membrane</keyword>
<dbReference type="Gene3D" id="1.25.40.10">
    <property type="entry name" value="Tetratricopeptide repeat domain"/>
    <property type="match status" value="1"/>
</dbReference>
<feature type="domain" description="Outer membrane lipoprotein BamD-like" evidence="7">
    <location>
        <begin position="32"/>
        <end position="239"/>
    </location>
</feature>
<comment type="caution">
    <text evidence="8">The sequence shown here is derived from an EMBL/GenBank/DDBJ whole genome shotgun (WGS) entry which is preliminary data.</text>
</comment>
<keyword evidence="1 6" id="KW-0732">Signal</keyword>
<keyword evidence="5 6" id="KW-0449">Lipoprotein</keyword>
<sequence length="245" mass="28219">MLIGKKIWAILLFSAFLAGCSGNKREQPKIPDQPASELYAQAQKQLNAGSYLNASETLEALDTRYPFGPYSTQVQLDLIYAYYKQGETAKAQANIDRFLRNNPTHQSLDYVYYMRGLSHMAADYSFFQSIMRVDRYDRDPSFAQDAFSDFRLLINRYPDSVYASDARRRMIYLKYNLARHELAVARYYVKRDAPLAAINRCRYIIETFPDTESARDALRIMENSYRTLGLNDLADQAAKVARSNS</sequence>
<evidence type="ECO:0000256" key="1">
    <source>
        <dbReference type="ARBA" id="ARBA00022729"/>
    </source>
</evidence>
<dbReference type="InterPro" id="IPR011990">
    <property type="entry name" value="TPR-like_helical_dom_sf"/>
</dbReference>
<comment type="subunit">
    <text evidence="6">Part of the Bam complex.</text>
</comment>
<dbReference type="CDD" id="cd15830">
    <property type="entry name" value="BamD"/>
    <property type="match status" value="1"/>
</dbReference>
<dbReference type="AlphaFoldDB" id="A0A420EJN7"/>
<evidence type="ECO:0000256" key="5">
    <source>
        <dbReference type="ARBA" id="ARBA00023288"/>
    </source>
</evidence>
<dbReference type="InterPro" id="IPR039565">
    <property type="entry name" value="BamD-like"/>
</dbReference>
<dbReference type="GO" id="GO:0051205">
    <property type="term" value="P:protein insertion into membrane"/>
    <property type="evidence" value="ECO:0007669"/>
    <property type="project" value="UniProtKB-UniRule"/>
</dbReference>
<dbReference type="Proteomes" id="UP000286482">
    <property type="component" value="Unassembled WGS sequence"/>
</dbReference>
<dbReference type="OrthoDB" id="9779191at2"/>
<accession>A0A420EJN7</accession>
<dbReference type="InterPro" id="IPR017689">
    <property type="entry name" value="BamD"/>
</dbReference>
<evidence type="ECO:0000256" key="4">
    <source>
        <dbReference type="ARBA" id="ARBA00023237"/>
    </source>
</evidence>
<dbReference type="GO" id="GO:0043165">
    <property type="term" value="P:Gram-negative-bacterium-type cell outer membrane assembly"/>
    <property type="evidence" value="ECO:0007669"/>
    <property type="project" value="UniProtKB-UniRule"/>
</dbReference>
<organism evidence="8 9">
    <name type="scientific">Alginatibacterium sediminis</name>
    <dbReference type="NCBI Taxonomy" id="2164068"/>
    <lineage>
        <taxon>Bacteria</taxon>
        <taxon>Pseudomonadati</taxon>
        <taxon>Pseudomonadota</taxon>
        <taxon>Gammaproteobacteria</taxon>
        <taxon>Alteromonadales</taxon>
        <taxon>Alteromonadaceae</taxon>
        <taxon>Alginatibacterium</taxon>
    </lineage>
</organism>
<keyword evidence="3 6" id="KW-0564">Palmitate</keyword>
<evidence type="ECO:0000256" key="6">
    <source>
        <dbReference type="HAMAP-Rule" id="MF_00922"/>
    </source>
</evidence>
<reference evidence="8 9" key="1">
    <citation type="submission" date="2018-09" db="EMBL/GenBank/DDBJ databases">
        <authorList>
            <person name="Wang Z."/>
        </authorList>
    </citation>
    <scope>NUCLEOTIDE SEQUENCE [LARGE SCALE GENOMIC DNA]</scope>
    <source>
        <strain evidence="8 9">ALS 81</strain>
    </source>
</reference>
<keyword evidence="9" id="KW-1185">Reference proteome</keyword>
<gene>
    <name evidence="6 8" type="primary">bamD</name>
    <name evidence="8" type="ORF">DBZ36_03040</name>
</gene>
<name>A0A420EJN7_9ALTE</name>
<proteinExistence type="inferred from homology"/>
<comment type="subcellular location">
    <subcellularLocation>
        <location evidence="6">Cell outer membrane</location>
        <topology evidence="6">Lipid-anchor</topology>
    </subcellularLocation>
</comment>
<dbReference type="GO" id="GO:1990063">
    <property type="term" value="C:Bam protein complex"/>
    <property type="evidence" value="ECO:0007669"/>
    <property type="project" value="TreeGrafter"/>
</dbReference>
<evidence type="ECO:0000259" key="7">
    <source>
        <dbReference type="Pfam" id="PF13525"/>
    </source>
</evidence>
<dbReference type="EMBL" id="RAQO01000003">
    <property type="protein sequence ID" value="RKF20932.1"/>
    <property type="molecule type" value="Genomic_DNA"/>
</dbReference>
<evidence type="ECO:0000256" key="3">
    <source>
        <dbReference type="ARBA" id="ARBA00023139"/>
    </source>
</evidence>
<evidence type="ECO:0000313" key="8">
    <source>
        <dbReference type="EMBL" id="RKF20932.1"/>
    </source>
</evidence>